<protein>
    <submittedName>
        <fullName evidence="2">Uncharacterized protein</fullName>
    </submittedName>
</protein>
<gene>
    <name evidence="2" type="ORF">A0131_10900</name>
    <name evidence="1" type="ORF">SKL01_25000</name>
</gene>
<accession>A0A151A752</accession>
<dbReference type="EMBL" id="LUGM01000002">
    <property type="protein sequence ID" value="KYH15271.1"/>
    <property type="molecule type" value="Genomic_DNA"/>
</dbReference>
<evidence type="ECO:0000313" key="2">
    <source>
        <dbReference type="EMBL" id="KYH15271.1"/>
    </source>
</evidence>
<dbReference type="EMBL" id="BKAQ01000028">
    <property type="protein sequence ID" value="GEP83322.1"/>
    <property type="molecule type" value="Genomic_DNA"/>
</dbReference>
<organism evidence="2 3">
    <name type="scientific">Staphylococcus kloosii</name>
    <dbReference type="NCBI Taxonomy" id="29384"/>
    <lineage>
        <taxon>Bacteria</taxon>
        <taxon>Bacillati</taxon>
        <taxon>Bacillota</taxon>
        <taxon>Bacilli</taxon>
        <taxon>Bacillales</taxon>
        <taxon>Staphylococcaceae</taxon>
        <taxon>Staphylococcus</taxon>
    </lineage>
</organism>
<dbReference type="OrthoDB" id="2218409at2"/>
<dbReference type="InterPro" id="IPR017020">
    <property type="entry name" value="UCP033725"/>
</dbReference>
<comment type="caution">
    <text evidence="2">The sequence shown here is derived from an EMBL/GenBank/DDBJ whole genome shotgun (WGS) entry which is preliminary data.</text>
</comment>
<dbReference type="PIRSF" id="PIRSF033725">
    <property type="entry name" value="UCP033725"/>
    <property type="match status" value="1"/>
</dbReference>
<dbReference type="RefSeq" id="WP_061855413.1">
    <property type="nucleotide sequence ID" value="NZ_BKAQ01000028.1"/>
</dbReference>
<dbReference type="Proteomes" id="UP000075418">
    <property type="component" value="Unassembled WGS sequence"/>
</dbReference>
<dbReference type="GeneID" id="69906199"/>
<evidence type="ECO:0000313" key="3">
    <source>
        <dbReference type="Proteomes" id="UP000075418"/>
    </source>
</evidence>
<dbReference type="KEGG" id="skl:C7J89_12660"/>
<keyword evidence="4" id="KW-1185">Reference proteome</keyword>
<evidence type="ECO:0000313" key="1">
    <source>
        <dbReference type="EMBL" id="GEP83322.1"/>
    </source>
</evidence>
<dbReference type="Proteomes" id="UP000321040">
    <property type="component" value="Unassembled WGS sequence"/>
</dbReference>
<reference evidence="2 3" key="1">
    <citation type="submission" date="2016-02" db="EMBL/GenBank/DDBJ databases">
        <title>Draft genome sequence of hydrocarbon degrading Staphylococcus saprophyticus Strain CNV2, isolated from crude-oil contaminated soil from Noonmati Oil Refinery, Guwahati, Assam, India.</title>
        <authorList>
            <person name="Mukherjee A."/>
            <person name="Chettri B."/>
            <person name="Langpoklakpam J."/>
            <person name="Singh A.K."/>
            <person name="Chattopadhyay D.J."/>
        </authorList>
    </citation>
    <scope>NUCLEOTIDE SEQUENCE [LARGE SCALE GENOMIC DNA]</scope>
    <source>
        <strain evidence="2 3">CNV2</strain>
    </source>
</reference>
<dbReference type="AlphaFoldDB" id="A0A151A752"/>
<name>A0A151A752_9STAP</name>
<reference evidence="1 4" key="2">
    <citation type="submission" date="2019-07" db="EMBL/GenBank/DDBJ databases">
        <title>Whole genome shotgun sequence of Staphylococcus kloosii NBRC 109624.</title>
        <authorList>
            <person name="Hosoyama A."/>
            <person name="Uohara A."/>
            <person name="Ohji S."/>
            <person name="Ichikawa N."/>
        </authorList>
    </citation>
    <scope>NUCLEOTIDE SEQUENCE [LARGE SCALE GENOMIC DNA]</scope>
    <source>
        <strain evidence="1 4">NBRC 109624</strain>
    </source>
</reference>
<proteinExistence type="predicted"/>
<evidence type="ECO:0000313" key="4">
    <source>
        <dbReference type="Proteomes" id="UP000321040"/>
    </source>
</evidence>
<sequence length="129" mass="15130">MIDGKYAIYNNETYKVVSIHGNEVLLVTEDERAEEQGFIAQTKDHTLHTLYYKHVARDDLEELYELFQEARYEGAIFDYYQDSDGNQYIGTNDKEKANTFGLSQVDDSYYNKIVNDDEIDKIINRSHIE</sequence>